<evidence type="ECO:0000313" key="1">
    <source>
        <dbReference type="EMBL" id="MBL7560634.1"/>
    </source>
</evidence>
<dbReference type="RefSeq" id="WP_203001126.1">
    <property type="nucleotide sequence ID" value="NZ_JAEMEF010000012.1"/>
</dbReference>
<comment type="caution">
    <text evidence="1">The sequence shown here is derived from an EMBL/GenBank/DDBJ whole genome shotgun (WGS) entry which is preliminary data.</text>
</comment>
<gene>
    <name evidence="1" type="ORF">JAO71_12570</name>
</gene>
<dbReference type="Pfam" id="PF13715">
    <property type="entry name" value="CarbopepD_reg_2"/>
    <property type="match status" value="1"/>
</dbReference>
<dbReference type="SUPFAM" id="SSF49464">
    <property type="entry name" value="Carboxypeptidase regulatory domain-like"/>
    <property type="match status" value="1"/>
</dbReference>
<reference evidence="1 2" key="1">
    <citation type="submission" date="2020-12" db="EMBL/GenBank/DDBJ databases">
        <title>Olleya sediminilitoris sp. nov., isolated from a tidal flat.</title>
        <authorList>
            <person name="Park S."/>
            <person name="Yoon J.-H."/>
        </authorList>
    </citation>
    <scope>NUCLEOTIDE SEQUENCE [LARGE SCALE GENOMIC DNA]</scope>
    <source>
        <strain evidence="1 2">YSTF-M6</strain>
    </source>
</reference>
<evidence type="ECO:0000313" key="2">
    <source>
        <dbReference type="Proteomes" id="UP000605013"/>
    </source>
</evidence>
<sequence>MKGTITDKNNTPINVANILIKKDSLNISEYILPSDGLYEISLNKDYLDKIIIEVDAYGYKKQQKTITNPEKTKSYTLNFKLEDYQESLEEVVITAPRKAVVIKKDTVTYNLKSYLTGEEVKVQDILKKLPGITINEDSGAIKFKGKTIEALLLGGDDLFGHNYVLGSKNINAGVIAQVQAIENYSENALLKGIEDGEKVAINLELKKGRFDFSGNIDTGLGVFEDLDLAHFTSATLLGVTKGYKSFANVASNNLGTNNSPFDHFSSKKNTEQLKEVDYFTEKVIPTTRFSNFLSDNRVNINNQLFGNYNAIFKLNKKIDLKTNLFYLKDHLKNDQFIENKYNFENEIFTTVDDISYSNQPRQFRGDLELKFKTSNTSLLTYNFRARQEDITSTSAIKSNNNNSYETILNSDDFFILNELNYTKRLSGNKAIQVSLYHSRNKIDQMYEVTPSFLSEGDFNLQNVGLDKNRLGGKASFLGSSKNGSNYSVFVKVKSIGHNLKSKLLDVEQGDINNLSQNDLYYSKKKIEQGGYYNFNFKKFRVIPEYSLGILQNDIETIDPLNNQNKTNLVLKNSLKLRYKINRISFLQSSVSYETDNKIENYLFSNNILINNRTLLSNTPKLDLQETLSIGLLYYFYNLQTETSLNVAVNYNKSKNSFFVNSFIDQNRTSINYVFLPESQDDLSGTINGTLFVPFADTFVEFDSNVSILNYKNLVNNSLLRNNESKIASFGINFRTAFLKAINFRNNFNFQYSDTASSDGSLFINRSLRNSFSTLFKPTETVFFKLTSDVFLPSLSNNNELYNFIDFSFKYTPKGKKYSFKLVSNNILNEVNFEQVQVSDFGTNIQRTNLLPSYTFLAFSYTF</sequence>
<keyword evidence="2" id="KW-1185">Reference proteome</keyword>
<protein>
    <submittedName>
        <fullName evidence="1">Carboxypeptidase-like regulatory domain-containing protein</fullName>
    </submittedName>
</protein>
<proteinExistence type="predicted"/>
<dbReference type="EMBL" id="JAEMEF010000012">
    <property type="protein sequence ID" value="MBL7560634.1"/>
    <property type="molecule type" value="Genomic_DNA"/>
</dbReference>
<name>A0ABS1WND3_9FLAO</name>
<accession>A0ABS1WND3</accession>
<organism evidence="1 2">
    <name type="scientific">Olleya sediminilitoris</name>
    <dbReference type="NCBI Taxonomy" id="2795739"/>
    <lineage>
        <taxon>Bacteria</taxon>
        <taxon>Pseudomonadati</taxon>
        <taxon>Bacteroidota</taxon>
        <taxon>Flavobacteriia</taxon>
        <taxon>Flavobacteriales</taxon>
        <taxon>Flavobacteriaceae</taxon>
    </lineage>
</organism>
<dbReference type="SUPFAM" id="SSF56935">
    <property type="entry name" value="Porins"/>
    <property type="match status" value="1"/>
</dbReference>
<dbReference type="Proteomes" id="UP000605013">
    <property type="component" value="Unassembled WGS sequence"/>
</dbReference>
<dbReference type="Gene3D" id="2.60.40.1120">
    <property type="entry name" value="Carboxypeptidase-like, regulatory domain"/>
    <property type="match status" value="1"/>
</dbReference>
<dbReference type="InterPro" id="IPR008969">
    <property type="entry name" value="CarboxyPept-like_regulatory"/>
</dbReference>